<dbReference type="GO" id="GO:0016192">
    <property type="term" value="P:vesicle-mediated transport"/>
    <property type="evidence" value="ECO:0007669"/>
    <property type="project" value="TreeGrafter"/>
</dbReference>
<evidence type="ECO:0000256" key="3">
    <source>
        <dbReference type="ARBA" id="ARBA00008640"/>
    </source>
</evidence>
<dbReference type="InterPro" id="IPR051076">
    <property type="entry name" value="Golgi_membrane_TVP38/TMEM64"/>
</dbReference>
<keyword evidence="7 10" id="KW-1133">Transmembrane helix</keyword>
<evidence type="ECO:0000256" key="4">
    <source>
        <dbReference type="ARBA" id="ARBA00013533"/>
    </source>
</evidence>
<dbReference type="GO" id="GO:0000139">
    <property type="term" value="C:Golgi membrane"/>
    <property type="evidence" value="ECO:0007669"/>
    <property type="project" value="UniProtKB-SubCell"/>
</dbReference>
<evidence type="ECO:0000256" key="7">
    <source>
        <dbReference type="ARBA" id="ARBA00022989"/>
    </source>
</evidence>
<keyword evidence="8" id="KW-0333">Golgi apparatus</keyword>
<sequence>MSEPYEARVSSINAEADDIDESFLADLSNFSDADDSREDENFLDMYNLTPKERLLHTIRRSINGLSDQFYRLALWKRVLIGIFTACIAVLAILMLIFHNSILQKVVEMSDDLKDKRITPLVLVLLIFSVGFPPMIGFSLLSTCTGLIYGVSFQGWLILSLGAVLGSIASFCLFKTLLQSQAQKLVHSNRRFEAFAAILQENNSYWVLALLRLCPFPYSLTNGAIAAVYGISVRNFSIAQAITTPKLLIYLFIGSRIRSMGEDESAGSKLFDLMSIIIAVAAFTVTAWVLYAKTQRKFAEILRRERQLNSSSDLVFDPSFEV</sequence>
<dbReference type="Proteomes" id="UP000515788">
    <property type="component" value="Chromosome 8"/>
</dbReference>
<protein>
    <recommendedName>
        <fullName evidence="4">Golgi apparatus membrane protein TVP38</fullName>
    </recommendedName>
    <alternativeName>
        <fullName evidence="5">Golgi apparatus membrane protein tvp38</fullName>
    </alternativeName>
</protein>
<dbReference type="KEGG" id="tgb:HG536_0H02390"/>
<comment type="similarity">
    <text evidence="3">Belongs to the TVP38/TMEM64 family.</text>
</comment>
<dbReference type="GeneID" id="59328130"/>
<evidence type="ECO:0000256" key="8">
    <source>
        <dbReference type="ARBA" id="ARBA00023034"/>
    </source>
</evidence>
<feature type="transmembrane region" description="Helical" evidence="10">
    <location>
        <begin position="152"/>
        <end position="173"/>
    </location>
</feature>
<feature type="domain" description="VTT" evidence="11">
    <location>
        <begin position="138"/>
        <end position="254"/>
    </location>
</feature>
<dbReference type="InterPro" id="IPR032816">
    <property type="entry name" value="VTT_dom"/>
</dbReference>
<feature type="transmembrane region" description="Helical" evidence="10">
    <location>
        <begin position="117"/>
        <end position="140"/>
    </location>
</feature>
<dbReference type="Pfam" id="PF09335">
    <property type="entry name" value="VTT_dom"/>
    <property type="match status" value="1"/>
</dbReference>
<feature type="transmembrane region" description="Helical" evidence="10">
    <location>
        <begin position="78"/>
        <end position="97"/>
    </location>
</feature>
<feature type="transmembrane region" description="Helical" evidence="10">
    <location>
        <begin position="272"/>
        <end position="290"/>
    </location>
</feature>
<feature type="transmembrane region" description="Helical" evidence="10">
    <location>
        <begin position="235"/>
        <end position="252"/>
    </location>
</feature>
<keyword evidence="9 10" id="KW-0472">Membrane</keyword>
<evidence type="ECO:0000256" key="10">
    <source>
        <dbReference type="SAM" id="Phobius"/>
    </source>
</evidence>
<accession>A0A7G3ZMX8</accession>
<reference evidence="12 13" key="1">
    <citation type="submission" date="2020-06" db="EMBL/GenBank/DDBJ databases">
        <title>The yeast mating-type switching endonuclease HO is a domesticated member of an unorthodox homing genetic element family.</title>
        <authorList>
            <person name="Coughlan A.Y."/>
            <person name="Lombardi L."/>
            <person name="Braun-Galleani S."/>
            <person name="Martos A.R."/>
            <person name="Galeote V."/>
            <person name="Bigey F."/>
            <person name="Dequin S."/>
            <person name="Byrne K.P."/>
            <person name="Wolfe K.H."/>
        </authorList>
    </citation>
    <scope>NUCLEOTIDE SEQUENCE [LARGE SCALE GENOMIC DNA]</scope>
    <source>
        <strain evidence="12 13">CBS764</strain>
    </source>
</reference>
<dbReference type="OrthoDB" id="166803at2759"/>
<evidence type="ECO:0000256" key="5">
    <source>
        <dbReference type="ARBA" id="ARBA00020673"/>
    </source>
</evidence>
<evidence type="ECO:0000256" key="9">
    <source>
        <dbReference type="ARBA" id="ARBA00023136"/>
    </source>
</evidence>
<dbReference type="EMBL" id="CP059253">
    <property type="protein sequence ID" value="QLL34864.1"/>
    <property type="molecule type" value="Genomic_DNA"/>
</dbReference>
<keyword evidence="13" id="KW-1185">Reference proteome</keyword>
<evidence type="ECO:0000256" key="1">
    <source>
        <dbReference type="ARBA" id="ARBA00002978"/>
    </source>
</evidence>
<dbReference type="PANTHER" id="PTHR47549:SF1">
    <property type="entry name" value="GOLGI APPARATUS MEMBRANE PROTEIN TVP38"/>
    <property type="match status" value="1"/>
</dbReference>
<gene>
    <name evidence="12" type="ORF">HG536_0H02390</name>
</gene>
<organism evidence="12 13">
    <name type="scientific">Torulaspora globosa</name>
    <dbReference type="NCBI Taxonomy" id="48254"/>
    <lineage>
        <taxon>Eukaryota</taxon>
        <taxon>Fungi</taxon>
        <taxon>Dikarya</taxon>
        <taxon>Ascomycota</taxon>
        <taxon>Saccharomycotina</taxon>
        <taxon>Saccharomycetes</taxon>
        <taxon>Saccharomycetales</taxon>
        <taxon>Saccharomycetaceae</taxon>
        <taxon>Torulaspora</taxon>
    </lineage>
</organism>
<comment type="function">
    <text evidence="1">Golgi membrane protein involved in vesicular trafficking and spindle migration.</text>
</comment>
<evidence type="ECO:0000313" key="12">
    <source>
        <dbReference type="EMBL" id="QLL34864.1"/>
    </source>
</evidence>
<keyword evidence="6 10" id="KW-0812">Transmembrane</keyword>
<evidence type="ECO:0000256" key="6">
    <source>
        <dbReference type="ARBA" id="ARBA00022692"/>
    </source>
</evidence>
<dbReference type="PANTHER" id="PTHR47549">
    <property type="entry name" value="GOLGI APPARATUS MEMBRANE PROTEIN TVP38-RELATED"/>
    <property type="match status" value="1"/>
</dbReference>
<comment type="subcellular location">
    <subcellularLocation>
        <location evidence="2">Golgi apparatus membrane</location>
        <topology evidence="2">Multi-pass membrane protein</topology>
    </subcellularLocation>
</comment>
<name>A0A7G3ZMX8_9SACH</name>
<dbReference type="GO" id="GO:0000022">
    <property type="term" value="P:mitotic spindle elongation"/>
    <property type="evidence" value="ECO:0007669"/>
    <property type="project" value="TreeGrafter"/>
</dbReference>
<evidence type="ECO:0000259" key="11">
    <source>
        <dbReference type="Pfam" id="PF09335"/>
    </source>
</evidence>
<proteinExistence type="inferred from homology"/>
<dbReference type="AlphaFoldDB" id="A0A7G3ZMX8"/>
<evidence type="ECO:0000313" key="13">
    <source>
        <dbReference type="Proteomes" id="UP000515788"/>
    </source>
</evidence>
<evidence type="ECO:0000256" key="2">
    <source>
        <dbReference type="ARBA" id="ARBA00004653"/>
    </source>
</evidence>
<dbReference type="RefSeq" id="XP_037141538.1">
    <property type="nucleotide sequence ID" value="XM_037285642.1"/>
</dbReference>